<name>A0A4P7UCJ5_9ACTN</name>
<dbReference type="Pfam" id="PF02325">
    <property type="entry name" value="CCB3_YggT"/>
    <property type="match status" value="1"/>
</dbReference>
<evidence type="ECO:0000313" key="5">
    <source>
        <dbReference type="Proteomes" id="UP000630594"/>
    </source>
</evidence>
<proteinExistence type="predicted"/>
<keyword evidence="1" id="KW-1133">Transmembrane helix</keyword>
<evidence type="ECO:0000313" key="4">
    <source>
        <dbReference type="Proteomes" id="UP000297025"/>
    </source>
</evidence>
<evidence type="ECO:0000313" key="3">
    <source>
        <dbReference type="EMBL" id="QCC77028.1"/>
    </source>
</evidence>
<organism evidence="3 4">
    <name type="scientific">Nocardioides daphniae</name>
    <dbReference type="NCBI Taxonomy" id="402297"/>
    <lineage>
        <taxon>Bacteria</taxon>
        <taxon>Bacillati</taxon>
        <taxon>Actinomycetota</taxon>
        <taxon>Actinomycetes</taxon>
        <taxon>Propionibacteriales</taxon>
        <taxon>Nocardioidaceae</taxon>
        <taxon>Nocardioides</taxon>
    </lineage>
</organism>
<dbReference type="InterPro" id="IPR003425">
    <property type="entry name" value="CCB3/YggT"/>
</dbReference>
<feature type="transmembrane region" description="Helical" evidence="1">
    <location>
        <begin position="75"/>
        <end position="96"/>
    </location>
</feature>
<gene>
    <name evidence="3" type="ORF">E2C04_07015</name>
    <name evidence="2" type="ORF">GCM10007231_17440</name>
</gene>
<evidence type="ECO:0000313" key="2">
    <source>
        <dbReference type="EMBL" id="GGD18801.1"/>
    </source>
</evidence>
<evidence type="ECO:0000256" key="1">
    <source>
        <dbReference type="SAM" id="Phobius"/>
    </source>
</evidence>
<dbReference type="KEGG" id="ndp:E2C04_07015"/>
<dbReference type="Proteomes" id="UP000630594">
    <property type="component" value="Unassembled WGS sequence"/>
</dbReference>
<keyword evidence="1" id="KW-0812">Transmembrane</keyword>
<dbReference type="EMBL" id="CP038462">
    <property type="protein sequence ID" value="QCC77028.1"/>
    <property type="molecule type" value="Genomic_DNA"/>
</dbReference>
<dbReference type="OrthoDB" id="3216131at2"/>
<reference evidence="3" key="4">
    <citation type="submission" date="2019-03" db="EMBL/GenBank/DDBJ databases">
        <authorList>
            <person name="Huang Y."/>
        </authorList>
    </citation>
    <scope>NUCLEOTIDE SEQUENCE</scope>
    <source>
        <strain evidence="3">JCM 16608</strain>
    </source>
</reference>
<reference evidence="2" key="5">
    <citation type="submission" date="2024-05" db="EMBL/GenBank/DDBJ databases">
        <authorList>
            <person name="Sun Q."/>
            <person name="Sedlacek I."/>
        </authorList>
    </citation>
    <scope>NUCLEOTIDE SEQUENCE</scope>
    <source>
        <strain evidence="2">CCM 7403</strain>
    </source>
</reference>
<keyword evidence="5" id="KW-1185">Reference proteome</keyword>
<reference evidence="5" key="3">
    <citation type="journal article" date="2019" name="Int. J. Syst. Evol. Microbiol.">
        <title>The Global Catalogue of Microorganisms (GCM) 10K type strain sequencing project: providing services to taxonomists for standard genome sequencing and annotation.</title>
        <authorList>
            <consortium name="The Broad Institute Genomics Platform"/>
            <consortium name="The Broad Institute Genome Sequencing Center for Infectious Disease"/>
            <person name="Wu L."/>
            <person name="Ma J."/>
        </authorList>
    </citation>
    <scope>NUCLEOTIDE SEQUENCE [LARGE SCALE GENOMIC DNA]</scope>
    <source>
        <strain evidence="5">CCM 7403</strain>
    </source>
</reference>
<dbReference type="EMBL" id="BMCK01000002">
    <property type="protein sequence ID" value="GGD18801.1"/>
    <property type="molecule type" value="Genomic_DNA"/>
</dbReference>
<feature type="transmembrane region" description="Helical" evidence="1">
    <location>
        <begin position="6"/>
        <end position="25"/>
    </location>
</feature>
<keyword evidence="1" id="KW-0472">Membrane</keyword>
<dbReference type="GO" id="GO:0016020">
    <property type="term" value="C:membrane"/>
    <property type="evidence" value="ECO:0007669"/>
    <property type="project" value="InterPro"/>
</dbReference>
<dbReference type="Proteomes" id="UP000297025">
    <property type="component" value="Chromosome"/>
</dbReference>
<reference evidence="3 4" key="1">
    <citation type="journal article" date="2008" name="Int. J. Syst. Evol. Microbiol.">
        <title>Nocardioides daphniae sp. nov., isolated from Daphnia cucullata (Crustacea: Cladocera).</title>
        <authorList>
            <person name="Toth E.M."/>
            <person name="Keki Z."/>
            <person name="Homonnay Z.G."/>
            <person name="Borsodi A.K."/>
            <person name="Marialigeti K."/>
            <person name="Schumann P."/>
        </authorList>
    </citation>
    <scope>NUCLEOTIDE SEQUENCE [LARGE SCALE GENOMIC DNA]</scope>
    <source>
        <strain evidence="3 4">JCM 16608</strain>
    </source>
</reference>
<protein>
    <submittedName>
        <fullName evidence="3">YggT family protein</fullName>
    </submittedName>
</protein>
<sequence>MTAVGSVLYAIVWIFLILLIIRLVVDWVQVFARSWVPKGPLLVALEGVYTATDPPIKLVRRWVPIVRIGQVGLDLSFMLVFIACWLLLSVISGVFAL</sequence>
<dbReference type="AlphaFoldDB" id="A0A4P7UCJ5"/>
<accession>A0A4P7UCJ5</accession>
<dbReference type="RefSeq" id="WP_135832074.1">
    <property type="nucleotide sequence ID" value="NZ_BMCK01000002.1"/>
</dbReference>
<reference evidence="2" key="2">
    <citation type="journal article" date="2014" name="Int. J. Syst. Evol. Microbiol.">
        <title>Complete genome of a new Firmicutes species belonging to the dominant human colonic microbiota ('Ruminococcus bicirculans') reveals two chromosomes and a selective capacity to utilize plant glucans.</title>
        <authorList>
            <consortium name="NISC Comparative Sequencing Program"/>
            <person name="Wegmann U."/>
            <person name="Louis P."/>
            <person name="Goesmann A."/>
            <person name="Henrissat B."/>
            <person name="Duncan S.H."/>
            <person name="Flint H.J."/>
        </authorList>
    </citation>
    <scope>NUCLEOTIDE SEQUENCE</scope>
    <source>
        <strain evidence="2">CCM 7403</strain>
    </source>
</reference>